<comment type="caution">
    <text evidence="1">The sequence shown here is derived from an EMBL/GenBank/DDBJ whole genome shotgun (WGS) entry which is preliminary data.</text>
</comment>
<evidence type="ECO:0000313" key="2">
    <source>
        <dbReference type="Proteomes" id="UP000014020"/>
    </source>
</evidence>
<dbReference type="AlphaFoldDB" id="R8MCY5"/>
<protein>
    <submittedName>
        <fullName evidence="1">Uncharacterized protein</fullName>
    </submittedName>
</protein>
<organism evidence="1 2">
    <name type="scientific">Bacillus cereus (strain VD146)</name>
    <dbReference type="NCBI Taxonomy" id="1053236"/>
    <lineage>
        <taxon>Bacteria</taxon>
        <taxon>Bacillati</taxon>
        <taxon>Bacillota</taxon>
        <taxon>Bacilli</taxon>
        <taxon>Bacillales</taxon>
        <taxon>Bacillaceae</taxon>
        <taxon>Bacillus</taxon>
        <taxon>Bacillus cereus group</taxon>
    </lineage>
</organism>
<reference evidence="2" key="1">
    <citation type="submission" date="2012-12" db="EMBL/GenBank/DDBJ databases">
        <title>The genome sequence of Bacillus cereus VD146.</title>
        <authorList>
            <consortium name="The Broad Institute Genome Sequencing Platform"/>
            <consortium name="The Broad Institute Genome Sequencing Center for Infectious Disease"/>
            <person name="Feldgarden M."/>
            <person name="Van der Auwera G.A."/>
            <person name="Mahillon J."/>
            <person name="Duprez V."/>
            <person name="Timmery S."/>
            <person name="Mattelet C."/>
            <person name="Dierick K."/>
            <person name="Sun M."/>
            <person name="Yu Z."/>
            <person name="Zhu L."/>
            <person name="Hu X."/>
            <person name="Shank E.B."/>
            <person name="Swiecicka I."/>
            <person name="Hansen B.M."/>
            <person name="Andrup L."/>
            <person name="Walker B."/>
            <person name="Young S.K."/>
            <person name="Zeng Q."/>
            <person name="Gargeya S."/>
            <person name="Fitzgerald M."/>
            <person name="Haas B."/>
            <person name="Abouelleil A."/>
            <person name="Alvarado L."/>
            <person name="Arachchi H.M."/>
            <person name="Berlin A.M."/>
            <person name="Chapman S.B."/>
            <person name="Dewar J."/>
            <person name="Goldberg J."/>
            <person name="Griggs A."/>
            <person name="Gujja S."/>
            <person name="Hansen M."/>
            <person name="Howarth C."/>
            <person name="Imamovic A."/>
            <person name="Larimer J."/>
            <person name="McCowan C."/>
            <person name="Murphy C."/>
            <person name="Neiman D."/>
            <person name="Pearson M."/>
            <person name="Priest M."/>
            <person name="Roberts A."/>
            <person name="Saif S."/>
            <person name="Shea T."/>
            <person name="Sisk P."/>
            <person name="Sykes S."/>
            <person name="Wortman J."/>
            <person name="Nusbaum C."/>
            <person name="Birren B."/>
        </authorList>
    </citation>
    <scope>NUCLEOTIDE SEQUENCE [LARGE SCALE GENOMIC DNA]</scope>
    <source>
        <strain evidence="2">VD146</strain>
    </source>
</reference>
<gene>
    <name evidence="1" type="ORF">IK1_05811</name>
</gene>
<dbReference type="PATRIC" id="fig|1053236.3.peg.6174"/>
<dbReference type="HOGENOM" id="CLU_1683063_0_0_9"/>
<dbReference type="EMBL" id="AHFE01000075">
    <property type="protein sequence ID" value="EOP32275.1"/>
    <property type="molecule type" value="Genomic_DNA"/>
</dbReference>
<sequence length="156" mass="18200">MNKQCILELNLSTNQSRLINDVEKILKKLGVFEGEDDYISIKANVLALKVTKKHENGIHRKIDNTIDYLERIISYKDTKKIGLIYGEALKEDIQLFACNNKIYLVKLINENEKHCIAVKSLKNVTYKYYLDKTEDVNMENIIETNVALSHYLEYKK</sequence>
<proteinExistence type="predicted"/>
<dbReference type="Proteomes" id="UP000014020">
    <property type="component" value="Unassembled WGS sequence"/>
</dbReference>
<evidence type="ECO:0000313" key="1">
    <source>
        <dbReference type="EMBL" id="EOP32275.1"/>
    </source>
</evidence>
<accession>R8MCY5</accession>
<dbReference type="RefSeq" id="WP_016121259.1">
    <property type="nucleotide sequence ID" value="NZ_KB976684.1"/>
</dbReference>
<name>R8MCY5_BACCX</name>